<organism evidence="1 2">
    <name type="scientific">Lysinibacillus xylanilyticus</name>
    <dbReference type="NCBI Taxonomy" id="582475"/>
    <lineage>
        <taxon>Bacteria</taxon>
        <taxon>Bacillati</taxon>
        <taxon>Bacillota</taxon>
        <taxon>Bacilli</taxon>
        <taxon>Bacillales</taxon>
        <taxon>Bacillaceae</taxon>
        <taxon>Lysinibacillus</taxon>
    </lineage>
</organism>
<evidence type="ECO:0000313" key="2">
    <source>
        <dbReference type="Proteomes" id="UP001527052"/>
    </source>
</evidence>
<dbReference type="RefSeq" id="WP_268639708.1">
    <property type="nucleotide sequence ID" value="NZ_JAMDLZ010000056.1"/>
</dbReference>
<comment type="caution">
    <text evidence="1">The sequence shown here is derived from an EMBL/GenBank/DDBJ whole genome shotgun (WGS) entry which is preliminary data.</text>
</comment>
<protein>
    <submittedName>
        <fullName evidence="1">Uncharacterized protein</fullName>
    </submittedName>
</protein>
<dbReference type="EMBL" id="JAMDLZ010000056">
    <property type="protein sequence ID" value="MCY9549811.1"/>
    <property type="molecule type" value="Genomic_DNA"/>
</dbReference>
<name>A0ABT4EZU5_9BACI</name>
<gene>
    <name evidence="1" type="ORF">M5W82_23330</name>
</gene>
<dbReference type="Proteomes" id="UP001527052">
    <property type="component" value="Unassembled WGS sequence"/>
</dbReference>
<sequence length="63" mass="7474">MIELNVFTYDFERIGTIEHYNHLNKRSYPEECGMMKEQLIKAMKRNQLVMMYVSKSGVVSKRG</sequence>
<evidence type="ECO:0000313" key="1">
    <source>
        <dbReference type="EMBL" id="MCY9549811.1"/>
    </source>
</evidence>
<accession>A0ABT4EZU5</accession>
<keyword evidence="2" id="KW-1185">Reference proteome</keyword>
<reference evidence="1 2" key="1">
    <citation type="submission" date="2022-05" db="EMBL/GenBank/DDBJ databases">
        <title>Genome Sequencing of Bee-Associated Microbes.</title>
        <authorList>
            <person name="Dunlap C."/>
        </authorList>
    </citation>
    <scope>NUCLEOTIDE SEQUENCE [LARGE SCALE GENOMIC DNA]</scope>
    <source>
        <strain evidence="1 2">NRRL BD-083</strain>
    </source>
</reference>
<proteinExistence type="predicted"/>